<reference evidence="1 2" key="1">
    <citation type="submission" date="2019-06" db="EMBL/GenBank/DDBJ databases">
        <title>Persicimonas caeni gen. nov., sp. nov., a predatory bacterium isolated from solar saltern.</title>
        <authorList>
            <person name="Wang S."/>
        </authorList>
    </citation>
    <scope>NUCLEOTIDE SEQUENCE [LARGE SCALE GENOMIC DNA]</scope>
    <source>
        <strain evidence="1 2">YN101</strain>
    </source>
</reference>
<sequence length="558" mass="63961">MNQLSTAWHNAQRRWSQFLVMSDPLADDTLEHPAQIDMGTRQVSVNLALLEEKGVSDCLEALLAHELGHHVRWPASMAVEARLRILQRQLVPIENYSLTNLFEDLLINEHLADDYRDEFIRLYRAVVDPKHWQNDPAFFFYMAVYEELWRLEPDTLMGGCADDYEDEYPNYRAEAQLLAQNLYRLGPNIYTQFTYFLSVFVRYIKPPEEKQKTILIFRPLEDLVGEPSAEDWADALIPTAKELEAIQRAIDEGWLSIGDSEHLERAKELERRIGGLPGVGGANAEKVPEIMAAFYRRKAEEFLLRPPTQPSLGEAVVPTTMREWEPGRPVGSIDWMQTFLTQGEELGRALPLERERIAEIEGYEVPMWQPRMEIYLDVSGSMPDPRFSLNAMTLAAQILCVGTIRAGGFVRALMYSHHYVDYWEWCRSEVEMSRFLMHYVGGGTEFPFERLRESVTECGGRQPIRVIITDHDFDRNYEDGDNTASIFGEACTRSAQVVILKHTAPYGLPDDFPNHDKAYRRHGATVIGVTALDDFPRVAADLAFAFFEADNNHLTPQH</sequence>
<dbReference type="OrthoDB" id="974562at2"/>
<dbReference type="Proteomes" id="UP000315995">
    <property type="component" value="Chromosome"/>
</dbReference>
<accession>A0A4Y6PV98</accession>
<protein>
    <recommendedName>
        <fullName evidence="3">VWA domain-containing protein</fullName>
    </recommendedName>
</protein>
<dbReference type="RefSeq" id="WP_141198756.1">
    <property type="nucleotide sequence ID" value="NZ_CP041186.1"/>
</dbReference>
<accession>A0A5B8YBI3</accession>
<dbReference type="EMBL" id="CP041186">
    <property type="protein sequence ID" value="QDG52284.1"/>
    <property type="molecule type" value="Genomic_DNA"/>
</dbReference>
<evidence type="ECO:0000313" key="2">
    <source>
        <dbReference type="Proteomes" id="UP000315995"/>
    </source>
</evidence>
<evidence type="ECO:0000313" key="1">
    <source>
        <dbReference type="EMBL" id="QDG52284.1"/>
    </source>
</evidence>
<organism evidence="1 2">
    <name type="scientific">Persicimonas caeni</name>
    <dbReference type="NCBI Taxonomy" id="2292766"/>
    <lineage>
        <taxon>Bacteria</taxon>
        <taxon>Deltaproteobacteria</taxon>
        <taxon>Bradymonadales</taxon>
        <taxon>Bradymonadaceae</taxon>
        <taxon>Persicimonas</taxon>
    </lineage>
</organism>
<evidence type="ECO:0008006" key="3">
    <source>
        <dbReference type="Google" id="ProtNLM"/>
    </source>
</evidence>
<proteinExistence type="predicted"/>
<gene>
    <name evidence="1" type="ORF">FIV42_16520</name>
</gene>
<keyword evidence="2" id="KW-1185">Reference proteome</keyword>
<name>A0A4Y6PV98_PERCE</name>
<dbReference type="AlphaFoldDB" id="A0A4Y6PV98"/>